<dbReference type="Pfam" id="PF07995">
    <property type="entry name" value="GSDH"/>
    <property type="match status" value="1"/>
</dbReference>
<keyword evidence="4" id="KW-1185">Reference proteome</keyword>
<dbReference type="GeneID" id="74947600"/>
<dbReference type="AlphaFoldDB" id="A0A060HMB7"/>
<dbReference type="PANTHER" id="PTHR19328">
    <property type="entry name" value="HEDGEHOG-INTERACTING PROTEIN"/>
    <property type="match status" value="1"/>
</dbReference>
<dbReference type="InterPro" id="IPR011042">
    <property type="entry name" value="6-blade_b-propeller_TolB-like"/>
</dbReference>
<keyword evidence="3" id="KW-0560">Oxidoreductase</keyword>
<dbReference type="InterPro" id="IPR012938">
    <property type="entry name" value="Glc/Sorbosone_DH"/>
</dbReference>
<protein>
    <submittedName>
        <fullName evidence="3">Putative PQQ dependent glucose 1-dehydrogenase</fullName>
        <ecNumber evidence="3">1.1.5.2</ecNumber>
    </submittedName>
</protein>
<organism evidence="3 4">
    <name type="scientific">Nitrososphaera viennensis EN76</name>
    <dbReference type="NCBI Taxonomy" id="926571"/>
    <lineage>
        <taxon>Archaea</taxon>
        <taxon>Nitrososphaerota</taxon>
        <taxon>Nitrososphaeria</taxon>
        <taxon>Nitrososphaerales</taxon>
        <taxon>Nitrososphaeraceae</taxon>
        <taxon>Nitrososphaera</taxon>
    </lineage>
</organism>
<dbReference type="Proteomes" id="UP000027093">
    <property type="component" value="Chromosome"/>
</dbReference>
<dbReference type="OrthoDB" id="6744at2157"/>
<evidence type="ECO:0000313" key="4">
    <source>
        <dbReference type="Proteomes" id="UP000027093"/>
    </source>
</evidence>
<dbReference type="KEGG" id="nvn:NVIE_023630"/>
<accession>A0A060HMB7</accession>
<keyword evidence="1" id="KW-0812">Transmembrane</keyword>
<name>A0A060HMB7_9ARCH</name>
<dbReference type="InterPro" id="IPR011041">
    <property type="entry name" value="Quinoprot_gluc/sorb_DH_b-prop"/>
</dbReference>
<dbReference type="EMBL" id="CP007536">
    <property type="protein sequence ID" value="AIC16623.1"/>
    <property type="molecule type" value="Genomic_DNA"/>
</dbReference>
<dbReference type="GO" id="GO:0008876">
    <property type="term" value="F:quinoprotein glucose dehydrogenase activity"/>
    <property type="evidence" value="ECO:0007669"/>
    <property type="project" value="UniProtKB-EC"/>
</dbReference>
<dbReference type="EC" id="1.1.5.2" evidence="3"/>
<keyword evidence="1" id="KW-1133">Transmembrane helix</keyword>
<dbReference type="PANTHER" id="PTHR19328:SF13">
    <property type="entry name" value="HIPL1 PROTEIN"/>
    <property type="match status" value="1"/>
</dbReference>
<sequence>MERDRRLALVAAVAIIVASVATIFFAPSSTTIPIPEPSTGGSSGNSTGGISSGIKVVAENLDVPWAIDVAQDGRLFFTERSGAIRVVAANGTLLSDPAAYINVAQEGEAGLLGLALHPGFMQNHLLYIYQTYTNGTAVFNKVVMLTEKDSKIIDSRVVLDGIPASDRNDGGRIRFGPDGKLYIATGDAKQPELAQDAGSLAGKILRINPDGSIPDDNPFAGSPVYSYGHRNVQGLAWDAQGSRMYATDHGESGNDEINLIKPGENYGWPIEQCDATRFEKPVACFNPAIAPAGMAVAHSDKLGYEGDLLVASLKAMQLRKVDLSDNTAINVLTSYGRIRDVVEAPDGTLYVLTSNRDGRAIPNPGDDKILHIQAP</sequence>
<evidence type="ECO:0000259" key="2">
    <source>
        <dbReference type="Pfam" id="PF07995"/>
    </source>
</evidence>
<keyword evidence="1" id="KW-0472">Membrane</keyword>
<feature type="transmembrane region" description="Helical" evidence="1">
    <location>
        <begin position="7"/>
        <end position="26"/>
    </location>
</feature>
<dbReference type="Gene3D" id="2.120.10.30">
    <property type="entry name" value="TolB, C-terminal domain"/>
    <property type="match status" value="1"/>
</dbReference>
<dbReference type="RefSeq" id="WP_075055347.1">
    <property type="nucleotide sequence ID" value="NZ_CP007536.1"/>
</dbReference>
<gene>
    <name evidence="3" type="ORF">NVIE_023630</name>
</gene>
<evidence type="ECO:0000256" key="1">
    <source>
        <dbReference type="SAM" id="Phobius"/>
    </source>
</evidence>
<dbReference type="SUPFAM" id="SSF50952">
    <property type="entry name" value="Soluble quinoprotein glucose dehydrogenase"/>
    <property type="match status" value="1"/>
</dbReference>
<reference evidence="3 4" key="1">
    <citation type="journal article" date="2014" name="Int. J. Syst. Evol. Microbiol.">
        <title>Nitrososphaera viennensis gen. nov., sp. nov., an aerobic and mesophilic, ammonia-oxidizing archaeon from soil and a member of the archaeal phylum Thaumarchaeota.</title>
        <authorList>
            <person name="Stieglmeier M."/>
            <person name="Klingl A."/>
            <person name="Alves R.J."/>
            <person name="Rittmann S.K."/>
            <person name="Melcher M."/>
            <person name="Leisch N."/>
            <person name="Schleper C."/>
        </authorList>
    </citation>
    <scope>NUCLEOTIDE SEQUENCE [LARGE SCALE GENOMIC DNA]</scope>
    <source>
        <strain evidence="3">EN76</strain>
    </source>
</reference>
<evidence type="ECO:0000313" key="3">
    <source>
        <dbReference type="EMBL" id="AIC16623.1"/>
    </source>
</evidence>
<proteinExistence type="predicted"/>
<dbReference type="HOGENOM" id="CLU_012253_0_0_2"/>
<feature type="domain" description="Glucose/Sorbosone dehydrogenase" evidence="2">
    <location>
        <begin position="61"/>
        <end position="359"/>
    </location>
</feature>